<organism evidence="2 3">
    <name type="scientific">Pleurodeles waltl</name>
    <name type="common">Iberian ribbed newt</name>
    <dbReference type="NCBI Taxonomy" id="8319"/>
    <lineage>
        <taxon>Eukaryota</taxon>
        <taxon>Metazoa</taxon>
        <taxon>Chordata</taxon>
        <taxon>Craniata</taxon>
        <taxon>Vertebrata</taxon>
        <taxon>Euteleostomi</taxon>
        <taxon>Amphibia</taxon>
        <taxon>Batrachia</taxon>
        <taxon>Caudata</taxon>
        <taxon>Salamandroidea</taxon>
        <taxon>Salamandridae</taxon>
        <taxon>Pleurodelinae</taxon>
        <taxon>Pleurodeles</taxon>
    </lineage>
</organism>
<protein>
    <submittedName>
        <fullName evidence="2">Uncharacterized protein</fullName>
    </submittedName>
</protein>
<name>A0AAV7W6V0_PLEWA</name>
<keyword evidence="3" id="KW-1185">Reference proteome</keyword>
<dbReference type="Proteomes" id="UP001066276">
    <property type="component" value="Chromosome 1_2"/>
</dbReference>
<evidence type="ECO:0000256" key="1">
    <source>
        <dbReference type="SAM" id="MobiDB-lite"/>
    </source>
</evidence>
<comment type="caution">
    <text evidence="2">The sequence shown here is derived from an EMBL/GenBank/DDBJ whole genome shotgun (WGS) entry which is preliminary data.</text>
</comment>
<sequence length="124" mass="13256">MCKQGSRGQQRTGKSCGGTTNQPPAGSEGDSSHKQLHLQLAVVTGLCTLLLKNVASPAPLRGSIWVMEIIKRGWQGDGMSHGRTRNQDKKPAPDGEQEGWEPLPALPTIRHIHSCSTLLLGVVA</sequence>
<dbReference type="EMBL" id="JANPWB010000002">
    <property type="protein sequence ID" value="KAJ1208874.1"/>
    <property type="molecule type" value="Genomic_DNA"/>
</dbReference>
<feature type="region of interest" description="Disordered" evidence="1">
    <location>
        <begin position="75"/>
        <end position="102"/>
    </location>
</feature>
<gene>
    <name evidence="2" type="ORF">NDU88_004257</name>
</gene>
<evidence type="ECO:0000313" key="2">
    <source>
        <dbReference type="EMBL" id="KAJ1208874.1"/>
    </source>
</evidence>
<feature type="region of interest" description="Disordered" evidence="1">
    <location>
        <begin position="1"/>
        <end position="33"/>
    </location>
</feature>
<reference evidence="2" key="1">
    <citation type="journal article" date="2022" name="bioRxiv">
        <title>Sequencing and chromosome-scale assembly of the giantPleurodeles waltlgenome.</title>
        <authorList>
            <person name="Brown T."/>
            <person name="Elewa A."/>
            <person name="Iarovenko S."/>
            <person name="Subramanian E."/>
            <person name="Araus A.J."/>
            <person name="Petzold A."/>
            <person name="Susuki M."/>
            <person name="Suzuki K.-i.T."/>
            <person name="Hayashi T."/>
            <person name="Toyoda A."/>
            <person name="Oliveira C."/>
            <person name="Osipova E."/>
            <person name="Leigh N.D."/>
            <person name="Simon A."/>
            <person name="Yun M.H."/>
        </authorList>
    </citation>
    <scope>NUCLEOTIDE SEQUENCE</scope>
    <source>
        <strain evidence="2">20211129_DDA</strain>
        <tissue evidence="2">Liver</tissue>
    </source>
</reference>
<dbReference type="AlphaFoldDB" id="A0AAV7W6V0"/>
<proteinExistence type="predicted"/>
<accession>A0AAV7W6V0</accession>
<evidence type="ECO:0000313" key="3">
    <source>
        <dbReference type="Proteomes" id="UP001066276"/>
    </source>
</evidence>
<feature type="compositionally biased region" description="Polar residues" evidence="1">
    <location>
        <begin position="1"/>
        <end position="24"/>
    </location>
</feature>